<proteinExistence type="predicted"/>
<gene>
    <name evidence="2" type="ORF">H8S09_00485</name>
</gene>
<dbReference type="Proteomes" id="UP000615234">
    <property type="component" value="Unassembled WGS sequence"/>
</dbReference>
<organism evidence="2 3">
    <name type="scientific">Coprococcus hominis</name>
    <name type="common">ex Liu et al. 2022</name>
    <dbReference type="NCBI Taxonomy" id="2763039"/>
    <lineage>
        <taxon>Bacteria</taxon>
        <taxon>Bacillati</taxon>
        <taxon>Bacillota</taxon>
        <taxon>Clostridia</taxon>
        <taxon>Lachnospirales</taxon>
        <taxon>Lachnospiraceae</taxon>
        <taxon>Coprococcus</taxon>
    </lineage>
</organism>
<evidence type="ECO:0000313" key="3">
    <source>
        <dbReference type="Proteomes" id="UP000615234"/>
    </source>
</evidence>
<protein>
    <submittedName>
        <fullName evidence="2">Uncharacterized protein</fullName>
    </submittedName>
</protein>
<comment type="caution">
    <text evidence="2">The sequence shown here is derived from an EMBL/GenBank/DDBJ whole genome shotgun (WGS) entry which is preliminary data.</text>
</comment>
<evidence type="ECO:0000256" key="1">
    <source>
        <dbReference type="SAM" id="MobiDB-lite"/>
    </source>
</evidence>
<evidence type="ECO:0000313" key="2">
    <source>
        <dbReference type="EMBL" id="MBC5661381.1"/>
    </source>
</evidence>
<dbReference type="EMBL" id="JACOOX010000001">
    <property type="protein sequence ID" value="MBC5661381.1"/>
    <property type="molecule type" value="Genomic_DNA"/>
</dbReference>
<keyword evidence="3" id="KW-1185">Reference proteome</keyword>
<dbReference type="RefSeq" id="WP_186847195.1">
    <property type="nucleotide sequence ID" value="NZ_JACOOX010000001.1"/>
</dbReference>
<reference evidence="2 3" key="1">
    <citation type="submission" date="2020-08" db="EMBL/GenBank/DDBJ databases">
        <title>Genome public.</title>
        <authorList>
            <person name="Liu C."/>
            <person name="Sun Q."/>
        </authorList>
    </citation>
    <scope>NUCLEOTIDE SEQUENCE [LARGE SCALE GENOMIC DNA]</scope>
    <source>
        <strain evidence="2 3">NSJ-10</strain>
    </source>
</reference>
<accession>A0A8I0AI57</accession>
<name>A0A8I0AI57_9FIRM</name>
<feature type="region of interest" description="Disordered" evidence="1">
    <location>
        <begin position="35"/>
        <end position="54"/>
    </location>
</feature>
<sequence>MGEVAVRLPAPVGILGWYGWLACATNRNRSKPFIVGRPTAHASHPYQPRRPTETNRQVVLVL</sequence>
<dbReference type="PROSITE" id="PS51257">
    <property type="entry name" value="PROKAR_LIPOPROTEIN"/>
    <property type="match status" value="1"/>
</dbReference>
<dbReference type="AlphaFoldDB" id="A0A8I0AI57"/>